<dbReference type="EMBL" id="NQVE01000098">
    <property type="protein sequence ID" value="RAL48460.1"/>
    <property type="molecule type" value="Genomic_DNA"/>
</dbReference>
<dbReference type="Proteomes" id="UP000249390">
    <property type="component" value="Unassembled WGS sequence"/>
</dbReference>
<organism evidence="3 4">
    <name type="scientific">Cuscuta australis</name>
    <dbReference type="NCBI Taxonomy" id="267555"/>
    <lineage>
        <taxon>Eukaryota</taxon>
        <taxon>Viridiplantae</taxon>
        <taxon>Streptophyta</taxon>
        <taxon>Embryophyta</taxon>
        <taxon>Tracheophyta</taxon>
        <taxon>Spermatophyta</taxon>
        <taxon>Magnoliopsida</taxon>
        <taxon>eudicotyledons</taxon>
        <taxon>Gunneridae</taxon>
        <taxon>Pentapetalae</taxon>
        <taxon>asterids</taxon>
        <taxon>lamiids</taxon>
        <taxon>Solanales</taxon>
        <taxon>Convolvulaceae</taxon>
        <taxon>Cuscuteae</taxon>
        <taxon>Cuscuta</taxon>
        <taxon>Cuscuta subgen. Grammica</taxon>
        <taxon>Cuscuta sect. Cleistogrammica</taxon>
    </lineage>
</organism>
<gene>
    <name evidence="3" type="ORF">DM860_005884</name>
</gene>
<feature type="compositionally biased region" description="Low complexity" evidence="2">
    <location>
        <begin position="61"/>
        <end position="71"/>
    </location>
</feature>
<accession>A0A328DT33</accession>
<dbReference type="AlphaFoldDB" id="A0A328DT33"/>
<evidence type="ECO:0000256" key="2">
    <source>
        <dbReference type="SAM" id="MobiDB-lite"/>
    </source>
</evidence>
<dbReference type="PANTHER" id="PTHR37234:SF1">
    <property type="entry name" value="OS03G0319200 PROTEIN"/>
    <property type="match status" value="1"/>
</dbReference>
<proteinExistence type="predicted"/>
<feature type="compositionally biased region" description="Polar residues" evidence="2">
    <location>
        <begin position="1"/>
        <end position="11"/>
    </location>
</feature>
<evidence type="ECO:0000313" key="4">
    <source>
        <dbReference type="Proteomes" id="UP000249390"/>
    </source>
</evidence>
<protein>
    <recommendedName>
        <fullName evidence="5">DUF3741 domain-containing protein</fullName>
    </recommendedName>
</protein>
<evidence type="ECO:0000313" key="3">
    <source>
        <dbReference type="EMBL" id="RAL48460.1"/>
    </source>
</evidence>
<keyword evidence="4" id="KW-1185">Reference proteome</keyword>
<feature type="region of interest" description="Disordered" evidence="2">
    <location>
        <begin position="1"/>
        <end position="30"/>
    </location>
</feature>
<evidence type="ECO:0008006" key="5">
    <source>
        <dbReference type="Google" id="ProtNLM"/>
    </source>
</evidence>
<name>A0A328DT33_9ASTE</name>
<feature type="compositionally biased region" description="Basic residues" evidence="2">
    <location>
        <begin position="44"/>
        <end position="56"/>
    </location>
</feature>
<dbReference type="PANTHER" id="PTHR37234">
    <property type="entry name" value="OS03G0319200 PROTEIN"/>
    <property type="match status" value="1"/>
</dbReference>
<feature type="coiled-coil region" evidence="1">
    <location>
        <begin position="132"/>
        <end position="159"/>
    </location>
</feature>
<comment type="caution">
    <text evidence="3">The sequence shown here is derived from an EMBL/GenBank/DDBJ whole genome shotgun (WGS) entry which is preliminary data.</text>
</comment>
<sequence>MDRQDSLPSSSRRQRQTPPPEKRRRAKSIGCMSGIFQLISKYQNKTKRITSGKKRGKGSEEPSPAAAAASPVRVMTRDGQREVRIERSPALPPEIRRENVKVRPALVERLMGLEEKPAAAEGEWLVTTEEKRKMLLQAIEKCNQDLEALKNIIKSVQSSPAKPPSGAVLDDRAMITRSPTLGRIHSSNGYIVQQSRNKVAMDESMNSVIKKFKTCSFQTNREGGFVSSSSPVMQRSREMAESVEEACSDIACGEHGEARKIGAALQKGICTDLIHEVVKDLGHSPCKLSLPFDGCRRRLCL</sequence>
<evidence type="ECO:0000256" key="1">
    <source>
        <dbReference type="SAM" id="Coils"/>
    </source>
</evidence>
<keyword evidence="1" id="KW-0175">Coiled coil</keyword>
<reference evidence="3 4" key="1">
    <citation type="submission" date="2018-06" db="EMBL/GenBank/DDBJ databases">
        <title>The Genome of Cuscuta australis (Dodder) Provides Insight into the Evolution of Plant Parasitism.</title>
        <authorList>
            <person name="Liu H."/>
        </authorList>
    </citation>
    <scope>NUCLEOTIDE SEQUENCE [LARGE SCALE GENOMIC DNA]</scope>
    <source>
        <strain evidence="4">cv. Yunnan</strain>
        <tissue evidence="3">Vines</tissue>
    </source>
</reference>
<feature type="region of interest" description="Disordered" evidence="2">
    <location>
        <begin position="42"/>
        <end position="72"/>
    </location>
</feature>